<protein>
    <submittedName>
        <fullName evidence="3">DUF4097 family beta strand repeat protein</fullName>
    </submittedName>
    <submittedName>
        <fullName evidence="2">DUF4097 family beta strand repeat-containing protein</fullName>
    </submittedName>
</protein>
<dbReference type="GeneID" id="97209179"/>
<evidence type="ECO:0000313" key="4">
    <source>
        <dbReference type="Proteomes" id="UP000669239"/>
    </source>
</evidence>
<evidence type="ECO:0000313" key="5">
    <source>
        <dbReference type="Proteomes" id="UP001299608"/>
    </source>
</evidence>
<comment type="caution">
    <text evidence="2">The sequence shown here is derived from an EMBL/GenBank/DDBJ whole genome shotgun (WGS) entry which is preliminary data.</text>
</comment>
<sequence>MKKFIKICALTGLILLLAGIGITSVSAALGGRYSSYLPRRIWSMVWDDDDYMEHGWNDDDFSDTRDSGKGWVRWTEDTLREDGTAGQNPGTFSSIRKLDIDVDKCVLRVYEQDGISQIEVNVNDKYGATQCYMDKETLKIKREQKRRRGEDIRIEVLVPTGYEFDKISVDMGAAECQFSQIYTNKLDIDTGVGAVTFTGTVAGDVELETGVGDVTLNLTNPEQDYNYRIECGVGTIQVGGSSYTMLSHETHINNNAAYNMELECGVGSIKVNFSDSV</sequence>
<reference evidence="2" key="3">
    <citation type="submission" date="2022-01" db="EMBL/GenBank/DDBJ databases">
        <title>Collection of gut derived symbiotic bacterial strains cultured from healthy donors.</title>
        <authorList>
            <person name="Lin H."/>
            <person name="Kohout C."/>
            <person name="Waligurski E."/>
            <person name="Pamer E.G."/>
        </authorList>
    </citation>
    <scope>NUCLEOTIDE SEQUENCE</scope>
    <source>
        <strain evidence="2">DFI.6.55</strain>
    </source>
</reference>
<proteinExistence type="predicted"/>
<name>A0AAW5BVR1_9FIRM</name>
<dbReference type="EMBL" id="JAKNGE010000012">
    <property type="protein sequence ID" value="MCG4746065.1"/>
    <property type="molecule type" value="Genomic_DNA"/>
</dbReference>
<keyword evidence="4" id="KW-1185">Reference proteome</keyword>
<reference evidence="3" key="2">
    <citation type="submission" date="2020-02" db="EMBL/GenBank/DDBJ databases">
        <authorList>
            <person name="Littmann E."/>
            <person name="Sorbara M."/>
        </authorList>
    </citation>
    <scope>NUCLEOTIDE SEQUENCE</scope>
    <source>
        <strain evidence="3">MSK.1.17</strain>
    </source>
</reference>
<dbReference type="EMBL" id="JAAITT010000005">
    <property type="protein sequence ID" value="NSJ48129.1"/>
    <property type="molecule type" value="Genomic_DNA"/>
</dbReference>
<gene>
    <name evidence="3" type="ORF">G5B36_05385</name>
    <name evidence="2" type="ORF">L0N08_11625</name>
</gene>
<dbReference type="RefSeq" id="WP_118708636.1">
    <property type="nucleotide sequence ID" value="NZ_BAABZL010000001.1"/>
</dbReference>
<dbReference type="Proteomes" id="UP001299608">
    <property type="component" value="Unassembled WGS sequence"/>
</dbReference>
<dbReference type="AlphaFoldDB" id="A0AAW5BVR1"/>
<evidence type="ECO:0000313" key="2">
    <source>
        <dbReference type="EMBL" id="MCG4746065.1"/>
    </source>
</evidence>
<evidence type="ECO:0000259" key="1">
    <source>
        <dbReference type="Pfam" id="PF13349"/>
    </source>
</evidence>
<organism evidence="2 5">
    <name type="scientific">Enterocloster aldenensis</name>
    <dbReference type="NCBI Taxonomy" id="358742"/>
    <lineage>
        <taxon>Bacteria</taxon>
        <taxon>Bacillati</taxon>
        <taxon>Bacillota</taxon>
        <taxon>Clostridia</taxon>
        <taxon>Lachnospirales</taxon>
        <taxon>Lachnospiraceae</taxon>
        <taxon>Enterocloster</taxon>
    </lineage>
</organism>
<dbReference type="Pfam" id="PF13349">
    <property type="entry name" value="DUF4097"/>
    <property type="match status" value="1"/>
</dbReference>
<feature type="domain" description="DUF4097" evidence="1">
    <location>
        <begin position="95"/>
        <end position="244"/>
    </location>
</feature>
<reference evidence="3 4" key="1">
    <citation type="journal article" date="2020" name="Cell Host Microbe">
        <title>Functional and Genomic Variation between Human-Derived Isolates of Lachnospiraceae Reveals Inter- and Intra-Species Diversity.</title>
        <authorList>
            <person name="Sorbara M.T."/>
            <person name="Littmann E.R."/>
            <person name="Fontana E."/>
            <person name="Moody T.U."/>
            <person name="Kohout C.E."/>
            <person name="Gjonbalaj M."/>
            <person name="Eaton V."/>
            <person name="Seok R."/>
            <person name="Leiner I.M."/>
            <person name="Pamer E.G."/>
        </authorList>
    </citation>
    <scope>NUCLEOTIDE SEQUENCE [LARGE SCALE GENOMIC DNA]</scope>
    <source>
        <strain evidence="3 4">MSK.1.17</strain>
    </source>
</reference>
<dbReference type="InterPro" id="IPR025164">
    <property type="entry name" value="Toastrack_DUF4097"/>
</dbReference>
<accession>A0AAW5BVR1</accession>
<dbReference type="Proteomes" id="UP000669239">
    <property type="component" value="Unassembled WGS sequence"/>
</dbReference>
<evidence type="ECO:0000313" key="3">
    <source>
        <dbReference type="EMBL" id="NSJ48129.1"/>
    </source>
</evidence>